<dbReference type="PRINTS" id="PR00887">
    <property type="entry name" value="SSRCOGNITION"/>
</dbReference>
<dbReference type="InterPro" id="IPR036910">
    <property type="entry name" value="HMG_box_dom_sf"/>
</dbReference>
<proteinExistence type="inferred from homology"/>
<dbReference type="PANTHER" id="PTHR45849:SF1">
    <property type="entry name" value="FACT COMPLEX SUBUNIT SSRP1"/>
    <property type="match status" value="1"/>
</dbReference>
<comment type="caution">
    <text evidence="13">The sequence shown here is derived from an EMBL/GenBank/DDBJ whole genome shotgun (WGS) entry which is preliminary data.</text>
</comment>
<evidence type="ECO:0000256" key="1">
    <source>
        <dbReference type="ARBA" id="ARBA00010060"/>
    </source>
</evidence>
<keyword evidence="4 10" id="KW-0227">DNA damage</keyword>
<keyword evidence="5 10" id="KW-0805">Transcription regulation</keyword>
<feature type="region of interest" description="Disordered" evidence="11">
    <location>
        <begin position="428"/>
        <end position="552"/>
    </location>
</feature>
<dbReference type="Pfam" id="PF03531">
    <property type="entry name" value="SSrecog"/>
    <property type="match status" value="1"/>
</dbReference>
<dbReference type="Pfam" id="PF21103">
    <property type="entry name" value="PH1_SSRP1-like"/>
    <property type="match status" value="1"/>
</dbReference>
<dbReference type="FunFam" id="2.30.29.30:FF:000098">
    <property type="entry name" value="Fact complex subunit ssrp1"/>
    <property type="match status" value="1"/>
</dbReference>
<keyword evidence="3 10" id="KW-0235">DNA replication</keyword>
<dbReference type="InterPro" id="IPR024954">
    <property type="entry name" value="SSRP1_DD"/>
</dbReference>
<dbReference type="CDD" id="cd13230">
    <property type="entry name" value="PH1_SSRP1-like"/>
    <property type="match status" value="1"/>
</dbReference>
<protein>
    <recommendedName>
        <fullName evidence="10">FACT complex subunit SSRP1</fullName>
    </recommendedName>
</protein>
<dbReference type="SUPFAM" id="SSF50729">
    <property type="entry name" value="PH domain-like"/>
    <property type="match status" value="1"/>
</dbReference>
<dbReference type="InterPro" id="IPR013719">
    <property type="entry name" value="RTT106/SPT16-like_middle_dom"/>
</dbReference>
<keyword evidence="9" id="KW-0238">DNA-binding</keyword>
<dbReference type="PANTHER" id="PTHR45849">
    <property type="entry name" value="FACT COMPLEX SUBUNIT SSRP1"/>
    <property type="match status" value="1"/>
</dbReference>
<dbReference type="Gene3D" id="2.30.29.150">
    <property type="match status" value="1"/>
</dbReference>
<feature type="compositionally biased region" description="Basic and acidic residues" evidence="11">
    <location>
        <begin position="589"/>
        <end position="620"/>
    </location>
</feature>
<feature type="compositionally biased region" description="Acidic residues" evidence="11">
    <location>
        <begin position="665"/>
        <end position="674"/>
    </location>
</feature>
<feature type="compositionally biased region" description="Basic and acidic residues" evidence="11">
    <location>
        <begin position="452"/>
        <end position="466"/>
    </location>
</feature>
<dbReference type="Proteomes" id="UP000192578">
    <property type="component" value="Unassembled WGS sequence"/>
</dbReference>
<dbReference type="InterPro" id="IPR009071">
    <property type="entry name" value="HMG_box_dom"/>
</dbReference>
<dbReference type="GO" id="GO:0031491">
    <property type="term" value="F:nucleosome binding"/>
    <property type="evidence" value="ECO:0007669"/>
    <property type="project" value="TreeGrafter"/>
</dbReference>
<dbReference type="InterPro" id="IPR050454">
    <property type="entry name" value="RTT106/SSRP1_HistChap/FACT"/>
</dbReference>
<dbReference type="InterPro" id="IPR038167">
    <property type="entry name" value="SSRP1_sf"/>
</dbReference>
<sequence length="698" mass="79291">MNLDSIEFSNASQEVTGSLVSGKLSFNNRGLVFRNPGTGKNLVVAPTDWEDVFWIRIAGAFGLKFFLKSGPMHQFAGFKETDFEPISKFFRNSYQIDLKEEDKSLKGWNWGSVKFRGKVLEFNVERQVGFHLPLNYVSQCTTGKNEAVLEFHAHEDASVALMEMRFYIPQEGAEGDPLESFHQNVLDKADIVQATGEALMSLHEVPSLTPRGRYELKVYPTFLQLHGKTFDYKITYSSILRIFILPHPDSRQMFFVLSLDPPIKQGQTRYPFLILNFKKEEDSIEVDLEIPEKELKEKYDGRLEKHLSGQTYEVLGRVLKGLVNRKITVPGAFKGTTGSSLSCSYKAAVGFLYPLDRGFVFVHKPAIHVRFDEISAVNFARSGGNTRSFDFELETKNGQTHTFNGLGKEEYSKLFDYVTEKGLRVKNRGDKDEGASRKIDMVLDSDEDEEHDAYMQKVKNEGRARDDGDDEEDDEDFKPQEDNSDVAEEFDSDAGGSSEEDEDGESKPKKEKEKKKKKANRYDDEVGDGERKKKRKKEGKKDKDPNMPKRPLSAYMIWLNEARDKIKADFPGISVVDISKKAGELWKQVTDHKKWDDKAAEAKKEYDIKMREYEKKRRDEDNDEDDEGASSSKQSKKSSQASKKSSKPSSSTSSPNKMVKSDEFVATDDDTSSSDDDKAARSKKRAKSSEESEVELSD</sequence>
<evidence type="ECO:0000313" key="13">
    <source>
        <dbReference type="EMBL" id="OQV21802.1"/>
    </source>
</evidence>
<gene>
    <name evidence="13" type="ORF">BV898_04377</name>
</gene>
<evidence type="ECO:0000256" key="6">
    <source>
        <dbReference type="ARBA" id="ARBA00023163"/>
    </source>
</evidence>
<dbReference type="GO" id="GO:0003677">
    <property type="term" value="F:DNA binding"/>
    <property type="evidence" value="ECO:0007669"/>
    <property type="project" value="UniProtKB-UniRule"/>
</dbReference>
<dbReference type="InterPro" id="IPR048993">
    <property type="entry name" value="SSRP1-like_PH1"/>
</dbReference>
<feature type="compositionally biased region" description="Basic and acidic residues" evidence="11">
    <location>
        <begin position="520"/>
        <end position="531"/>
    </location>
</feature>
<accession>A0A1W0X3E1</accession>
<dbReference type="FunFam" id="2.30.29.150:FF:000001">
    <property type="entry name" value="Fact complex subunit ssrp1"/>
    <property type="match status" value="1"/>
</dbReference>
<evidence type="ECO:0000256" key="5">
    <source>
        <dbReference type="ARBA" id="ARBA00023015"/>
    </source>
</evidence>
<keyword evidence="7 10" id="KW-0234">DNA repair</keyword>
<feature type="DNA-binding region" description="HMG box" evidence="9">
    <location>
        <begin position="548"/>
        <end position="614"/>
    </location>
</feature>
<comment type="similarity">
    <text evidence="1 10">Belongs to the SSRP1 family.</text>
</comment>
<evidence type="ECO:0000256" key="10">
    <source>
        <dbReference type="RuleBase" id="RU364013"/>
    </source>
</evidence>
<dbReference type="Gene3D" id="2.30.29.220">
    <property type="entry name" value="Structure-specific recognition protein (SSRP1)"/>
    <property type="match status" value="1"/>
</dbReference>
<evidence type="ECO:0000256" key="8">
    <source>
        <dbReference type="ARBA" id="ARBA00023242"/>
    </source>
</evidence>
<dbReference type="CDD" id="cd21994">
    <property type="entry name" value="HMG-box_SSRP1-like"/>
    <property type="match status" value="1"/>
</dbReference>
<dbReference type="InterPro" id="IPR011993">
    <property type="entry name" value="PH-like_dom_sf"/>
</dbReference>
<dbReference type="Pfam" id="PF17292">
    <property type="entry name" value="POB3_N"/>
    <property type="match status" value="1"/>
</dbReference>
<dbReference type="FunFam" id="2.30.29.30:FF:000119">
    <property type="entry name" value="FACT complex subunit SSRP1"/>
    <property type="match status" value="1"/>
</dbReference>
<evidence type="ECO:0000256" key="3">
    <source>
        <dbReference type="ARBA" id="ARBA00022705"/>
    </source>
</evidence>
<dbReference type="OrthoDB" id="498543at2759"/>
<dbReference type="SMART" id="SM01287">
    <property type="entry name" value="Rtt106"/>
    <property type="match status" value="1"/>
</dbReference>
<feature type="region of interest" description="Disordered" evidence="11">
    <location>
        <begin position="589"/>
        <end position="698"/>
    </location>
</feature>
<dbReference type="InterPro" id="IPR000969">
    <property type="entry name" value="SSRP1/POB3"/>
</dbReference>
<evidence type="ECO:0000256" key="7">
    <source>
        <dbReference type="ARBA" id="ARBA00023204"/>
    </source>
</evidence>
<dbReference type="InterPro" id="IPR035417">
    <property type="entry name" value="SSRP1/POB3_N"/>
</dbReference>
<evidence type="ECO:0000256" key="11">
    <source>
        <dbReference type="SAM" id="MobiDB-lite"/>
    </source>
</evidence>
<evidence type="ECO:0000256" key="9">
    <source>
        <dbReference type="PROSITE-ProRule" id="PRU00267"/>
    </source>
</evidence>
<evidence type="ECO:0000259" key="12">
    <source>
        <dbReference type="PROSITE" id="PS50118"/>
    </source>
</evidence>
<dbReference type="SMART" id="SM00398">
    <property type="entry name" value="HMG"/>
    <property type="match status" value="1"/>
</dbReference>
<dbReference type="AlphaFoldDB" id="A0A1W0X3E1"/>
<feature type="compositionally biased region" description="Acidic residues" evidence="11">
    <location>
        <begin position="467"/>
        <end position="504"/>
    </location>
</feature>
<dbReference type="GO" id="GO:0035101">
    <property type="term" value="C:FACT complex"/>
    <property type="evidence" value="ECO:0007669"/>
    <property type="project" value="TreeGrafter"/>
</dbReference>
<keyword evidence="6 10" id="KW-0804">Transcription</keyword>
<dbReference type="GO" id="GO:1902275">
    <property type="term" value="P:regulation of chromatin organization"/>
    <property type="evidence" value="ECO:0007669"/>
    <property type="project" value="TreeGrafter"/>
</dbReference>
<feature type="compositionally biased region" description="Low complexity" evidence="11">
    <location>
        <begin position="630"/>
        <end position="658"/>
    </location>
</feature>
<dbReference type="GO" id="GO:0006281">
    <property type="term" value="P:DNA repair"/>
    <property type="evidence" value="ECO:0007669"/>
    <property type="project" value="UniProtKB-KW"/>
</dbReference>
<feature type="compositionally biased region" description="Basic and acidic residues" evidence="11">
    <location>
        <begin position="428"/>
        <end position="441"/>
    </location>
</feature>
<feature type="domain" description="HMG box" evidence="12">
    <location>
        <begin position="548"/>
        <end position="614"/>
    </location>
</feature>
<dbReference type="EMBL" id="MTYJ01000021">
    <property type="protein sequence ID" value="OQV21802.1"/>
    <property type="molecule type" value="Genomic_DNA"/>
</dbReference>
<keyword evidence="8 9" id="KW-0539">Nucleus</keyword>
<evidence type="ECO:0000256" key="4">
    <source>
        <dbReference type="ARBA" id="ARBA00022763"/>
    </source>
</evidence>
<keyword evidence="2 10" id="KW-0158">Chromosome</keyword>
<dbReference type="Pfam" id="PF08512">
    <property type="entry name" value="Rttp106-like_middle"/>
    <property type="match status" value="1"/>
</dbReference>
<organism evidence="13 14">
    <name type="scientific">Hypsibius exemplaris</name>
    <name type="common">Freshwater tardigrade</name>
    <dbReference type="NCBI Taxonomy" id="2072580"/>
    <lineage>
        <taxon>Eukaryota</taxon>
        <taxon>Metazoa</taxon>
        <taxon>Ecdysozoa</taxon>
        <taxon>Tardigrada</taxon>
        <taxon>Eutardigrada</taxon>
        <taxon>Parachela</taxon>
        <taxon>Hypsibioidea</taxon>
        <taxon>Hypsibiidae</taxon>
        <taxon>Hypsibius</taxon>
    </lineage>
</organism>
<evidence type="ECO:0000256" key="2">
    <source>
        <dbReference type="ARBA" id="ARBA00022454"/>
    </source>
</evidence>
<reference evidence="14" key="1">
    <citation type="submission" date="2017-01" db="EMBL/GenBank/DDBJ databases">
        <title>Comparative genomics of anhydrobiosis in the tardigrade Hypsibius dujardini.</title>
        <authorList>
            <person name="Yoshida Y."/>
            <person name="Koutsovoulos G."/>
            <person name="Laetsch D."/>
            <person name="Stevens L."/>
            <person name="Kumar S."/>
            <person name="Horikawa D."/>
            <person name="Ishino K."/>
            <person name="Komine S."/>
            <person name="Tomita M."/>
            <person name="Blaxter M."/>
            <person name="Arakawa K."/>
        </authorList>
    </citation>
    <scope>NUCLEOTIDE SEQUENCE [LARGE SCALE GENOMIC DNA]</scope>
    <source>
        <strain evidence="14">Z151</strain>
    </source>
</reference>
<dbReference type="GO" id="GO:0006260">
    <property type="term" value="P:DNA replication"/>
    <property type="evidence" value="ECO:0007669"/>
    <property type="project" value="UniProtKB-KW"/>
</dbReference>
<keyword evidence="14" id="KW-1185">Reference proteome</keyword>
<name>A0A1W0X3E1_HYPEX</name>
<dbReference type="Pfam" id="PF00505">
    <property type="entry name" value="HMG_box"/>
    <property type="match status" value="1"/>
</dbReference>
<dbReference type="GO" id="GO:0042393">
    <property type="term" value="F:histone binding"/>
    <property type="evidence" value="ECO:0007669"/>
    <property type="project" value="TreeGrafter"/>
</dbReference>
<evidence type="ECO:0000313" key="14">
    <source>
        <dbReference type="Proteomes" id="UP000192578"/>
    </source>
</evidence>
<dbReference type="CDD" id="cd13231">
    <property type="entry name" value="PH2_SSRP1-like"/>
    <property type="match status" value="1"/>
</dbReference>
<dbReference type="PROSITE" id="PS50118">
    <property type="entry name" value="HMG_BOX_2"/>
    <property type="match status" value="1"/>
</dbReference>
<dbReference type="Gene3D" id="2.30.29.30">
    <property type="entry name" value="Pleckstrin-homology domain (PH domain)/Phosphotyrosine-binding domain (PTB)"/>
    <property type="match status" value="2"/>
</dbReference>
<dbReference type="SUPFAM" id="SSF47095">
    <property type="entry name" value="HMG-box"/>
    <property type="match status" value="1"/>
</dbReference>
<dbReference type="Gene3D" id="1.10.30.10">
    <property type="entry name" value="High mobility group box domain"/>
    <property type="match status" value="1"/>
</dbReference>
<comment type="subcellular location">
    <subcellularLocation>
        <location evidence="10">Nucleus</location>
    </subcellularLocation>
    <subcellularLocation>
        <location evidence="10">Chromosome</location>
    </subcellularLocation>
</comment>
<comment type="function">
    <text evidence="10">Component of the FACT complex, a general chromatin factor that acts to reorganize nucleosomes. The FACT complex is involved in multiple processes that require DNA as a template such as mRNA elongation, DNA replication and DNA repair. During transcription elongation the FACT complex acts as a histone chaperone that both destabilizes and restores nucleosomal structure. It facilitates the passage of RNA polymerase II and transcription by promoting the dissociation of one histone H2A-H2B dimer from the nucleosome, then subsequently promotes the reestablishment of the nucleosome following the passage of RNA polymerase II.</text>
</comment>